<name>A0ABP0WAE3_9BRYO</name>
<evidence type="ECO:0000256" key="2">
    <source>
        <dbReference type="ARBA" id="ARBA00023163"/>
    </source>
</evidence>
<keyword evidence="1" id="KW-0805">Transcription regulation</keyword>
<sequence>PTQALFYTQQTVPSFSSRALYDLSRQQRGRMTTKDCPECGHIVRRSNAKMECMALPAGVRFDPSDEELLVHLAAKIGRSNMMSHPLIDDFISFLDGEDGICGTHPEKLPGVKKDGSSCHFFHRPSMAYTTGTRKRRKIHANGREEVRWHKTGKTRPVLQNRKVLGFKKIMVLYERVGKKSKNVKTNWVMHQYHLGENEEETDGELVVCKVFFQKQPRNCSGGAPKTSDMLAEEECELSESDIVSNWNQAGRSDFTSSIVSGVTKDSYNSIRPNQNKRKEHQLESISAISEEGSHGLHTNSTLSKKQDRSRNRAHNLVSSSDHQNGGIHQACGAGSGCEEEHTVNLGDEEQPWEAVVNTHGGGDLNETSLHFEPEILELLCNEKLNGDPLVEDSSYGDMNLPGDAQQVGSSLELLEEFGAGAVQKMEDELELGSPPNMLEYPVVTSQEIRDWLGKNSSQVELDNTDSQSAC</sequence>
<protein>
    <recommendedName>
        <fullName evidence="5">NAC domain-containing protein</fullName>
    </recommendedName>
</protein>
<evidence type="ECO:0000256" key="4">
    <source>
        <dbReference type="SAM" id="MobiDB-lite"/>
    </source>
</evidence>
<dbReference type="EMBL" id="OZ020110">
    <property type="protein sequence ID" value="CAK9262510.1"/>
    <property type="molecule type" value="Genomic_DNA"/>
</dbReference>
<dbReference type="InterPro" id="IPR003441">
    <property type="entry name" value="NAC-dom"/>
</dbReference>
<evidence type="ECO:0000313" key="7">
    <source>
        <dbReference type="Proteomes" id="UP001497444"/>
    </source>
</evidence>
<keyword evidence="7" id="KW-1185">Reference proteome</keyword>
<organism evidence="6 7">
    <name type="scientific">Sphagnum jensenii</name>
    <dbReference type="NCBI Taxonomy" id="128206"/>
    <lineage>
        <taxon>Eukaryota</taxon>
        <taxon>Viridiplantae</taxon>
        <taxon>Streptophyta</taxon>
        <taxon>Embryophyta</taxon>
        <taxon>Bryophyta</taxon>
        <taxon>Sphagnophytina</taxon>
        <taxon>Sphagnopsida</taxon>
        <taxon>Sphagnales</taxon>
        <taxon>Sphagnaceae</taxon>
        <taxon>Sphagnum</taxon>
    </lineage>
</organism>
<dbReference type="Gene3D" id="2.170.150.80">
    <property type="entry name" value="NAC domain"/>
    <property type="match status" value="1"/>
</dbReference>
<dbReference type="InterPro" id="IPR036093">
    <property type="entry name" value="NAC_dom_sf"/>
</dbReference>
<proteinExistence type="predicted"/>
<dbReference type="PANTHER" id="PTHR31079">
    <property type="entry name" value="NAC DOMAIN-CONTAINING PROTEIN 73"/>
    <property type="match status" value="1"/>
</dbReference>
<accession>A0ABP0WAE3</accession>
<dbReference type="Proteomes" id="UP001497444">
    <property type="component" value="Chromosome 15"/>
</dbReference>
<dbReference type="PANTHER" id="PTHR31079:SF20">
    <property type="entry name" value="NAC DOMAIN-CONTAINING PROTEIN 10"/>
    <property type="match status" value="1"/>
</dbReference>
<dbReference type="SUPFAM" id="SSF101941">
    <property type="entry name" value="NAC domain"/>
    <property type="match status" value="1"/>
</dbReference>
<feature type="domain" description="NAC" evidence="5">
    <location>
        <begin position="55"/>
        <end position="213"/>
    </location>
</feature>
<evidence type="ECO:0000256" key="1">
    <source>
        <dbReference type="ARBA" id="ARBA00023015"/>
    </source>
</evidence>
<dbReference type="Pfam" id="PF02365">
    <property type="entry name" value="NAM"/>
    <property type="match status" value="1"/>
</dbReference>
<evidence type="ECO:0000259" key="5">
    <source>
        <dbReference type="PROSITE" id="PS51005"/>
    </source>
</evidence>
<dbReference type="PROSITE" id="PS51005">
    <property type="entry name" value="NAC"/>
    <property type="match status" value="1"/>
</dbReference>
<evidence type="ECO:0000256" key="3">
    <source>
        <dbReference type="ARBA" id="ARBA00023242"/>
    </source>
</evidence>
<feature type="non-terminal residue" evidence="6">
    <location>
        <position position="470"/>
    </location>
</feature>
<feature type="region of interest" description="Disordered" evidence="4">
    <location>
        <begin position="288"/>
        <end position="339"/>
    </location>
</feature>
<dbReference type="InterPro" id="IPR044799">
    <property type="entry name" value="SOG1-like"/>
</dbReference>
<keyword evidence="3" id="KW-0539">Nucleus</keyword>
<evidence type="ECO:0000313" key="6">
    <source>
        <dbReference type="EMBL" id="CAK9262510.1"/>
    </source>
</evidence>
<gene>
    <name evidence="6" type="ORF">CSSPJE1EN1_LOCUS7988</name>
</gene>
<keyword evidence="2" id="KW-0804">Transcription</keyword>
<reference evidence="6" key="1">
    <citation type="submission" date="2024-02" db="EMBL/GenBank/DDBJ databases">
        <authorList>
            <consortium name="ELIXIR-Norway"/>
            <consortium name="Elixir Norway"/>
        </authorList>
    </citation>
    <scope>NUCLEOTIDE SEQUENCE</scope>
</reference>